<evidence type="ECO:0000313" key="3">
    <source>
        <dbReference type="Proteomes" id="UP000298030"/>
    </source>
</evidence>
<dbReference type="AlphaFoldDB" id="A0A4Y7RUI4"/>
<feature type="compositionally biased region" description="Low complexity" evidence="1">
    <location>
        <begin position="1"/>
        <end position="22"/>
    </location>
</feature>
<dbReference type="EMBL" id="QPFP01000430">
    <property type="protein sequence ID" value="TEB12648.1"/>
    <property type="molecule type" value="Genomic_DNA"/>
</dbReference>
<protein>
    <submittedName>
        <fullName evidence="2">Uncharacterized protein</fullName>
    </submittedName>
</protein>
<accession>A0A4Y7RUI4</accession>
<feature type="region of interest" description="Disordered" evidence="1">
    <location>
        <begin position="1"/>
        <end position="105"/>
    </location>
</feature>
<keyword evidence="3" id="KW-1185">Reference proteome</keyword>
<dbReference type="Pfam" id="PF20414">
    <property type="entry name" value="DUF6698"/>
    <property type="match status" value="1"/>
</dbReference>
<evidence type="ECO:0000313" key="2">
    <source>
        <dbReference type="EMBL" id="TEB12648.1"/>
    </source>
</evidence>
<gene>
    <name evidence="2" type="ORF">FA13DRAFT_1805921</name>
</gene>
<dbReference type="Proteomes" id="UP000298030">
    <property type="component" value="Unassembled WGS sequence"/>
</dbReference>
<evidence type="ECO:0000256" key="1">
    <source>
        <dbReference type="SAM" id="MobiDB-lite"/>
    </source>
</evidence>
<feature type="compositionally biased region" description="Acidic residues" evidence="1">
    <location>
        <begin position="71"/>
        <end position="92"/>
    </location>
</feature>
<dbReference type="InterPro" id="IPR046521">
    <property type="entry name" value="DUF6698"/>
</dbReference>
<reference evidence="2 3" key="1">
    <citation type="journal article" date="2019" name="Nat. Ecol. Evol.">
        <title>Megaphylogeny resolves global patterns of mushroom evolution.</title>
        <authorList>
            <person name="Varga T."/>
            <person name="Krizsan K."/>
            <person name="Foldi C."/>
            <person name="Dima B."/>
            <person name="Sanchez-Garcia M."/>
            <person name="Sanchez-Ramirez S."/>
            <person name="Szollosi G.J."/>
            <person name="Szarkandi J.G."/>
            <person name="Papp V."/>
            <person name="Albert L."/>
            <person name="Andreopoulos W."/>
            <person name="Angelini C."/>
            <person name="Antonin V."/>
            <person name="Barry K.W."/>
            <person name="Bougher N.L."/>
            <person name="Buchanan P."/>
            <person name="Buyck B."/>
            <person name="Bense V."/>
            <person name="Catcheside P."/>
            <person name="Chovatia M."/>
            <person name="Cooper J."/>
            <person name="Damon W."/>
            <person name="Desjardin D."/>
            <person name="Finy P."/>
            <person name="Geml J."/>
            <person name="Haridas S."/>
            <person name="Hughes K."/>
            <person name="Justo A."/>
            <person name="Karasinski D."/>
            <person name="Kautmanova I."/>
            <person name="Kiss B."/>
            <person name="Kocsube S."/>
            <person name="Kotiranta H."/>
            <person name="LaButti K.M."/>
            <person name="Lechner B.E."/>
            <person name="Liimatainen K."/>
            <person name="Lipzen A."/>
            <person name="Lukacs Z."/>
            <person name="Mihaltcheva S."/>
            <person name="Morgado L.N."/>
            <person name="Niskanen T."/>
            <person name="Noordeloos M.E."/>
            <person name="Ohm R.A."/>
            <person name="Ortiz-Santana B."/>
            <person name="Ovrebo C."/>
            <person name="Racz N."/>
            <person name="Riley R."/>
            <person name="Savchenko A."/>
            <person name="Shiryaev A."/>
            <person name="Soop K."/>
            <person name="Spirin V."/>
            <person name="Szebenyi C."/>
            <person name="Tomsovsky M."/>
            <person name="Tulloss R.E."/>
            <person name="Uehling J."/>
            <person name="Grigoriev I.V."/>
            <person name="Vagvolgyi C."/>
            <person name="Papp T."/>
            <person name="Martin F.M."/>
            <person name="Miettinen O."/>
            <person name="Hibbett D.S."/>
            <person name="Nagy L.G."/>
        </authorList>
    </citation>
    <scope>NUCLEOTIDE SEQUENCE [LARGE SCALE GENOMIC DNA]</scope>
    <source>
        <strain evidence="2 3">FP101781</strain>
    </source>
</reference>
<sequence>MPPRTAVSRQTQSQSQTQTQRSARSEVRPARPPPKQKQPPVKRKNAPKGSQQAPAKKRRQSRCARQLQILSEEEEEQSDGQEEEGYEDEAPPEDNGQQQPQPFEDEMGRRGYVSLSAYFSGNLTLQVHICAVYSPDLTPNSGTEPTDPYKCVVQHIMRAIHMNISFVTVVYVSNRIQKKKFVDLESRKKLTEEEHICEPVRTRKEGGEIFAARLPEYEEDIEDLATNRHLRDFGHALDQAAGVARGWDLGGLKIRGAVYVNRICGPWLKENFPGQEGIDLEEEKAYGRGPRHPLTLVLIAPPRLCKDIVKDYNSIRNKVISGKLPLTGEEFPMFLYRDMDYDPDDPEYQLCISELLFTFWRHLFTAPSSTKAQIPGEASKKPVGQVALNKRTEVPPGSICYTTIVVWWTICELMNWKHTNGFDRDKFYDSLLDLFSDVDDPWVKDTLARWNHYCYLSNHILNK</sequence>
<comment type="caution">
    <text evidence="2">The sequence shown here is derived from an EMBL/GenBank/DDBJ whole genome shotgun (WGS) entry which is preliminary data.</text>
</comment>
<name>A0A4Y7RUI4_COPMI</name>
<dbReference type="OrthoDB" id="3220614at2759"/>
<organism evidence="2 3">
    <name type="scientific">Coprinellus micaceus</name>
    <name type="common">Glistening ink-cap mushroom</name>
    <name type="synonym">Coprinus micaceus</name>
    <dbReference type="NCBI Taxonomy" id="71717"/>
    <lineage>
        <taxon>Eukaryota</taxon>
        <taxon>Fungi</taxon>
        <taxon>Dikarya</taxon>
        <taxon>Basidiomycota</taxon>
        <taxon>Agaricomycotina</taxon>
        <taxon>Agaricomycetes</taxon>
        <taxon>Agaricomycetidae</taxon>
        <taxon>Agaricales</taxon>
        <taxon>Agaricineae</taxon>
        <taxon>Psathyrellaceae</taxon>
        <taxon>Coprinellus</taxon>
    </lineage>
</organism>
<proteinExistence type="predicted"/>